<dbReference type="Pfam" id="PF00690">
    <property type="entry name" value="Cation_ATPase_N"/>
    <property type="match status" value="1"/>
</dbReference>
<sequence>MSYKSNLPDNNEPPPYKNSLVEAEIVEPSTRRESDDISCDTTCNEEGGSSTGSATLTATEAHNTEFVEEENPDEDFVMQKNAGDVCVFVEDSQGRENHQEIILSDEDVHIHLYGYRKNMPLYVLYYILCIFTGGLLYLLGRWFPNWWNRFVAISCRLSDAEWIVVENQWKQTDFVDVRRVKYSGSLESVFGTGCVDDLAYKELNTTDFEELAYIDYRYIRFLYHPINNRFEPISYWKDRQWFENPTQIRFGVEDAHREERRIVFGRNVVNVEEKPAVRLLVEEVLHPFYIFQVFSIILWCFDYYYYYAASIFIISTISICTTLITTKRNMRKMHEMSRFGCSVVVYRKGEWVSRSSTDLVPGDVFDLSDP</sequence>
<dbReference type="Gene3D" id="2.70.150.10">
    <property type="entry name" value="Calcium-transporting ATPase, cytoplasmic transduction domain A"/>
    <property type="match status" value="1"/>
</dbReference>
<dbReference type="Proteomes" id="UP001479436">
    <property type="component" value="Unassembled WGS sequence"/>
</dbReference>
<feature type="domain" description="Cation-transporting P-type ATPase N-terminal" evidence="10">
    <location>
        <begin position="251"/>
        <end position="299"/>
    </location>
</feature>
<dbReference type="InterPro" id="IPR006544">
    <property type="entry name" value="P-type_TPase_V"/>
</dbReference>
<comment type="similarity">
    <text evidence="8">Belongs to the cation transport ATPase (P-type) (TC 3.A.3) family. Type V subfamily.</text>
</comment>
<keyword evidence="4 8" id="KW-0547">Nucleotide-binding</keyword>
<evidence type="ECO:0000256" key="8">
    <source>
        <dbReference type="RuleBase" id="RU362082"/>
    </source>
</evidence>
<keyword evidence="8" id="KW-1133">Transmembrane helix</keyword>
<comment type="subcellular location">
    <subcellularLocation>
        <location evidence="1 8">Membrane</location>
        <topology evidence="1 8">Multi-pass membrane protein</topology>
    </subcellularLocation>
</comment>
<dbReference type="SUPFAM" id="SSF81665">
    <property type="entry name" value="Calcium ATPase, transmembrane domain M"/>
    <property type="match status" value="1"/>
</dbReference>
<reference evidence="12 13" key="1">
    <citation type="submission" date="2023-04" db="EMBL/GenBank/DDBJ databases">
        <title>Genome of Basidiobolus ranarum AG-B5.</title>
        <authorList>
            <person name="Stajich J.E."/>
            <person name="Carter-House D."/>
            <person name="Gryganskyi A."/>
        </authorList>
    </citation>
    <scope>NUCLEOTIDE SEQUENCE [LARGE SCALE GENOMIC DNA]</scope>
    <source>
        <strain evidence="12 13">AG-B5</strain>
    </source>
</reference>
<comment type="catalytic activity">
    <reaction evidence="8">
        <text>ATP + H2O = ADP + phosphate + H(+)</text>
        <dbReference type="Rhea" id="RHEA:13065"/>
        <dbReference type="ChEBI" id="CHEBI:15377"/>
        <dbReference type="ChEBI" id="CHEBI:15378"/>
        <dbReference type="ChEBI" id="CHEBI:30616"/>
        <dbReference type="ChEBI" id="CHEBI:43474"/>
        <dbReference type="ChEBI" id="CHEBI:456216"/>
    </reaction>
</comment>
<evidence type="ECO:0000313" key="12">
    <source>
        <dbReference type="EMBL" id="KAK9764745.1"/>
    </source>
</evidence>
<keyword evidence="6 8" id="KW-0460">Magnesium</keyword>
<feature type="region of interest" description="Disordered" evidence="9">
    <location>
        <begin position="27"/>
        <end position="54"/>
    </location>
</feature>
<keyword evidence="2" id="KW-0597">Phosphoprotein</keyword>
<evidence type="ECO:0000256" key="3">
    <source>
        <dbReference type="ARBA" id="ARBA00022723"/>
    </source>
</evidence>
<dbReference type="PANTHER" id="PTHR45630:SF8">
    <property type="entry name" value="CATION-TRANSPORTING ATPASE"/>
    <property type="match status" value="1"/>
</dbReference>
<name>A0ABR2WT74_9FUNG</name>
<gene>
    <name evidence="12" type="ORF">K7432_007508</name>
</gene>
<evidence type="ECO:0000256" key="6">
    <source>
        <dbReference type="ARBA" id="ARBA00022842"/>
    </source>
</evidence>
<evidence type="ECO:0000256" key="5">
    <source>
        <dbReference type="ARBA" id="ARBA00022840"/>
    </source>
</evidence>
<dbReference type="InterPro" id="IPR047819">
    <property type="entry name" value="P5A-ATPase_N"/>
</dbReference>
<feature type="transmembrane region" description="Helical" evidence="8">
    <location>
        <begin position="305"/>
        <end position="326"/>
    </location>
</feature>
<dbReference type="EMBL" id="JASJQH010000374">
    <property type="protein sequence ID" value="KAK9764745.1"/>
    <property type="molecule type" value="Genomic_DNA"/>
</dbReference>
<dbReference type="Pfam" id="PF12409">
    <property type="entry name" value="P5-ATPase"/>
    <property type="match status" value="1"/>
</dbReference>
<keyword evidence="8" id="KW-0812">Transmembrane</keyword>
<keyword evidence="13" id="KW-1185">Reference proteome</keyword>
<evidence type="ECO:0000259" key="10">
    <source>
        <dbReference type="Pfam" id="PF00690"/>
    </source>
</evidence>
<evidence type="ECO:0000256" key="9">
    <source>
        <dbReference type="SAM" id="MobiDB-lite"/>
    </source>
</evidence>
<comment type="caution">
    <text evidence="12">The sequence shown here is derived from an EMBL/GenBank/DDBJ whole genome shotgun (WGS) entry which is preliminary data.</text>
</comment>
<protein>
    <recommendedName>
        <fullName evidence="8">Cation-transporting ATPase</fullName>
        <ecNumber evidence="8">7.2.2.-</ecNumber>
    </recommendedName>
</protein>
<keyword evidence="8" id="KW-0472">Membrane</keyword>
<feature type="domain" description="P5B-type ATPase N-terminal" evidence="11">
    <location>
        <begin position="106"/>
        <end position="224"/>
    </location>
</feature>
<proteinExistence type="inferred from homology"/>
<evidence type="ECO:0000313" key="13">
    <source>
        <dbReference type="Proteomes" id="UP001479436"/>
    </source>
</evidence>
<evidence type="ECO:0000256" key="1">
    <source>
        <dbReference type="ARBA" id="ARBA00004141"/>
    </source>
</evidence>
<evidence type="ECO:0000256" key="7">
    <source>
        <dbReference type="ARBA" id="ARBA00022967"/>
    </source>
</evidence>
<keyword evidence="5 8" id="KW-0067">ATP-binding</keyword>
<evidence type="ECO:0000256" key="4">
    <source>
        <dbReference type="ARBA" id="ARBA00022741"/>
    </source>
</evidence>
<organism evidence="12 13">
    <name type="scientific">Basidiobolus ranarum</name>
    <dbReference type="NCBI Taxonomy" id="34480"/>
    <lineage>
        <taxon>Eukaryota</taxon>
        <taxon>Fungi</taxon>
        <taxon>Fungi incertae sedis</taxon>
        <taxon>Zoopagomycota</taxon>
        <taxon>Entomophthoromycotina</taxon>
        <taxon>Basidiobolomycetes</taxon>
        <taxon>Basidiobolales</taxon>
        <taxon>Basidiobolaceae</taxon>
        <taxon>Basidiobolus</taxon>
    </lineage>
</organism>
<dbReference type="InterPro" id="IPR004014">
    <property type="entry name" value="ATPase_P-typ_cation-transptr_N"/>
</dbReference>
<keyword evidence="7 8" id="KW-1278">Translocase</keyword>
<feature type="compositionally biased region" description="Low complexity" evidence="9">
    <location>
        <begin position="45"/>
        <end position="54"/>
    </location>
</feature>
<dbReference type="PANTHER" id="PTHR45630">
    <property type="entry name" value="CATION-TRANSPORTING ATPASE-RELATED"/>
    <property type="match status" value="1"/>
</dbReference>
<evidence type="ECO:0000256" key="2">
    <source>
        <dbReference type="ARBA" id="ARBA00022553"/>
    </source>
</evidence>
<dbReference type="EC" id="7.2.2.-" evidence="8"/>
<keyword evidence="3 8" id="KW-0479">Metal-binding</keyword>
<evidence type="ECO:0000259" key="11">
    <source>
        <dbReference type="Pfam" id="PF12409"/>
    </source>
</evidence>
<accession>A0ABR2WT74</accession>
<feature type="transmembrane region" description="Helical" evidence="8">
    <location>
        <begin position="122"/>
        <end position="140"/>
    </location>
</feature>
<comment type="caution">
    <text evidence="8">Lacks conserved residue(s) required for the propagation of feature annotation.</text>
</comment>
<feature type="non-terminal residue" evidence="12">
    <location>
        <position position="370"/>
    </location>
</feature>
<dbReference type="InterPro" id="IPR023298">
    <property type="entry name" value="ATPase_P-typ_TM_dom_sf"/>
</dbReference>